<comment type="similarity">
    <text evidence="13">Belongs to the TRAFAC class myosin-kinesin ATPase superfamily. Kinesin family. KIN-5/BimC subfamily.</text>
</comment>
<dbReference type="Gene3D" id="3.40.850.10">
    <property type="entry name" value="Kinesin motor domain"/>
    <property type="match status" value="1"/>
</dbReference>
<dbReference type="OrthoDB" id="3176171at2759"/>
<dbReference type="PROSITE" id="PS50067">
    <property type="entry name" value="KINESIN_MOTOR_2"/>
    <property type="match status" value="1"/>
</dbReference>
<dbReference type="Pfam" id="PF13931">
    <property type="entry name" value="Microtub_bind"/>
    <property type="match status" value="1"/>
</dbReference>
<feature type="coiled-coil region" evidence="15">
    <location>
        <begin position="603"/>
        <end position="658"/>
    </location>
</feature>
<dbReference type="CDD" id="cd01364">
    <property type="entry name" value="KISc_BimC_Eg5"/>
    <property type="match status" value="1"/>
</dbReference>
<dbReference type="EMBL" id="JAEPQZ010000010">
    <property type="protein sequence ID" value="KAG2176238.1"/>
    <property type="molecule type" value="Genomic_DNA"/>
</dbReference>
<keyword evidence="6 14" id="KW-0547">Nucleotide-binding</keyword>
<evidence type="ECO:0000256" key="15">
    <source>
        <dbReference type="SAM" id="Coils"/>
    </source>
</evidence>
<reference evidence="18" key="1">
    <citation type="submission" date="2020-12" db="EMBL/GenBank/DDBJ databases">
        <title>Metabolic potential, ecology and presence of endohyphal bacteria is reflected in genomic diversity of Mucoromycotina.</title>
        <authorList>
            <person name="Muszewska A."/>
            <person name="Okrasinska A."/>
            <person name="Steczkiewicz K."/>
            <person name="Drgas O."/>
            <person name="Orlowska M."/>
            <person name="Perlinska-Lenart U."/>
            <person name="Aleksandrzak-Piekarczyk T."/>
            <person name="Szatraj K."/>
            <person name="Zielenkiewicz U."/>
            <person name="Pilsyk S."/>
            <person name="Malc E."/>
            <person name="Mieczkowski P."/>
            <person name="Kruszewska J.S."/>
            <person name="Biernat P."/>
            <person name="Pawlowska J."/>
        </authorList>
    </citation>
    <scope>NUCLEOTIDE SEQUENCE</scope>
    <source>
        <strain evidence="18">WA0000067209</strain>
    </source>
</reference>
<keyword evidence="9 15" id="KW-0175">Coiled coil</keyword>
<dbReference type="InterPro" id="IPR025901">
    <property type="entry name" value="Kinesin-assoc_MT-bd_dom"/>
</dbReference>
<proteinExistence type="inferred from homology"/>
<feature type="coiled-coil region" evidence="15">
    <location>
        <begin position="389"/>
        <end position="488"/>
    </location>
</feature>
<protein>
    <recommendedName>
        <fullName evidence="17">Kinesin motor domain-containing protein</fullName>
    </recommendedName>
</protein>
<dbReference type="InterPro" id="IPR047241">
    <property type="entry name" value="KIF11-like_kin_motor_dom"/>
</dbReference>
<evidence type="ECO:0000256" key="5">
    <source>
        <dbReference type="ARBA" id="ARBA00022701"/>
    </source>
</evidence>
<dbReference type="Proteomes" id="UP000654370">
    <property type="component" value="Unassembled WGS sequence"/>
</dbReference>
<dbReference type="PANTHER" id="PTHR47970:SF12">
    <property type="entry name" value="KINESIN FAMILY MEMBER 11"/>
    <property type="match status" value="1"/>
</dbReference>
<dbReference type="InterPro" id="IPR036961">
    <property type="entry name" value="Kinesin_motor_dom_sf"/>
</dbReference>
<dbReference type="GO" id="GO:0008017">
    <property type="term" value="F:microtubule binding"/>
    <property type="evidence" value="ECO:0007669"/>
    <property type="project" value="InterPro"/>
</dbReference>
<evidence type="ECO:0000313" key="19">
    <source>
        <dbReference type="Proteomes" id="UP000654370"/>
    </source>
</evidence>
<dbReference type="GO" id="GO:0051301">
    <property type="term" value="P:cell division"/>
    <property type="evidence" value="ECO:0007669"/>
    <property type="project" value="UniProtKB-KW"/>
</dbReference>
<keyword evidence="7" id="KW-0498">Mitosis</keyword>
<dbReference type="GO" id="GO:0007018">
    <property type="term" value="P:microtubule-based movement"/>
    <property type="evidence" value="ECO:0007669"/>
    <property type="project" value="InterPro"/>
</dbReference>
<name>A0A8H7PLK2_MORIS</name>
<gene>
    <name evidence="18" type="ORF">INT43_005472</name>
</gene>
<keyword evidence="2" id="KW-0963">Cytoplasm</keyword>
<comment type="subcellular location">
    <subcellularLocation>
        <location evidence="1">Cytoplasm</location>
        <location evidence="1">Cytoskeleton</location>
    </subcellularLocation>
</comment>
<evidence type="ECO:0000256" key="2">
    <source>
        <dbReference type="ARBA" id="ARBA00022490"/>
    </source>
</evidence>
<accession>A0A8H7PLK2</accession>
<dbReference type="GO" id="GO:0000073">
    <property type="term" value="P:initial mitotic spindle pole body separation"/>
    <property type="evidence" value="ECO:0007669"/>
    <property type="project" value="TreeGrafter"/>
</dbReference>
<evidence type="ECO:0000256" key="7">
    <source>
        <dbReference type="ARBA" id="ARBA00022776"/>
    </source>
</evidence>
<feature type="binding site" evidence="14">
    <location>
        <begin position="124"/>
        <end position="131"/>
    </location>
    <ligand>
        <name>ATP</name>
        <dbReference type="ChEBI" id="CHEBI:30616"/>
    </ligand>
</feature>
<dbReference type="AlphaFoldDB" id="A0A8H7PLK2"/>
<dbReference type="GO" id="GO:0008574">
    <property type="term" value="F:plus-end-directed microtubule motor activity"/>
    <property type="evidence" value="ECO:0007669"/>
    <property type="project" value="TreeGrafter"/>
</dbReference>
<dbReference type="GO" id="GO:0072686">
    <property type="term" value="C:mitotic spindle"/>
    <property type="evidence" value="ECO:0007669"/>
    <property type="project" value="TreeGrafter"/>
</dbReference>
<evidence type="ECO:0000256" key="6">
    <source>
        <dbReference type="ARBA" id="ARBA00022741"/>
    </source>
</evidence>
<dbReference type="InterPro" id="IPR047149">
    <property type="entry name" value="KIF11-like"/>
</dbReference>
<feature type="compositionally biased region" description="Polar residues" evidence="16">
    <location>
        <begin position="1086"/>
        <end position="1096"/>
    </location>
</feature>
<evidence type="ECO:0000256" key="8">
    <source>
        <dbReference type="ARBA" id="ARBA00022840"/>
    </source>
</evidence>
<organism evidence="18 19">
    <name type="scientific">Mortierella isabellina</name>
    <name type="common">Filamentous fungus</name>
    <name type="synonym">Umbelopsis isabellina</name>
    <dbReference type="NCBI Taxonomy" id="91625"/>
    <lineage>
        <taxon>Eukaryota</taxon>
        <taxon>Fungi</taxon>
        <taxon>Fungi incertae sedis</taxon>
        <taxon>Mucoromycota</taxon>
        <taxon>Mucoromycotina</taxon>
        <taxon>Umbelopsidomycetes</taxon>
        <taxon>Umbelopsidales</taxon>
        <taxon>Umbelopsidaceae</taxon>
        <taxon>Umbelopsis</taxon>
    </lineage>
</organism>
<keyword evidence="11" id="KW-0206">Cytoskeleton</keyword>
<dbReference type="InterPro" id="IPR001752">
    <property type="entry name" value="Kinesin_motor_dom"/>
</dbReference>
<evidence type="ECO:0000256" key="1">
    <source>
        <dbReference type="ARBA" id="ARBA00004245"/>
    </source>
</evidence>
<evidence type="ECO:0000256" key="10">
    <source>
        <dbReference type="ARBA" id="ARBA00023175"/>
    </source>
</evidence>
<dbReference type="PRINTS" id="PR00380">
    <property type="entry name" value="KINESINHEAVY"/>
</dbReference>
<dbReference type="GO" id="GO:0005876">
    <property type="term" value="C:spindle microtubule"/>
    <property type="evidence" value="ECO:0007669"/>
    <property type="project" value="TreeGrafter"/>
</dbReference>
<evidence type="ECO:0000256" key="16">
    <source>
        <dbReference type="SAM" id="MobiDB-lite"/>
    </source>
</evidence>
<evidence type="ECO:0000256" key="13">
    <source>
        <dbReference type="ARBA" id="ARBA00034704"/>
    </source>
</evidence>
<dbReference type="FunFam" id="3.40.850.10:FF:000051">
    <property type="entry name" value="Kinesin-like protein bimC"/>
    <property type="match status" value="1"/>
</dbReference>
<keyword evidence="19" id="KW-1185">Reference proteome</keyword>
<dbReference type="SUPFAM" id="SSF52540">
    <property type="entry name" value="P-loop containing nucleoside triphosphate hydrolases"/>
    <property type="match status" value="1"/>
</dbReference>
<dbReference type="GO" id="GO:0005524">
    <property type="term" value="F:ATP binding"/>
    <property type="evidence" value="ECO:0007669"/>
    <property type="project" value="UniProtKB-UniRule"/>
</dbReference>
<keyword evidence="4" id="KW-0132">Cell division</keyword>
<evidence type="ECO:0000256" key="14">
    <source>
        <dbReference type="PROSITE-ProRule" id="PRU00283"/>
    </source>
</evidence>
<evidence type="ECO:0000256" key="3">
    <source>
        <dbReference type="ARBA" id="ARBA00022553"/>
    </source>
</evidence>
<keyword evidence="12" id="KW-0131">Cell cycle</keyword>
<dbReference type="PROSITE" id="PS00411">
    <property type="entry name" value="KINESIN_MOTOR_1"/>
    <property type="match status" value="1"/>
</dbReference>
<comment type="caution">
    <text evidence="18">The sequence shown here is derived from an EMBL/GenBank/DDBJ whole genome shotgun (WGS) entry which is preliminary data.</text>
</comment>
<keyword evidence="5" id="KW-0493">Microtubule</keyword>
<evidence type="ECO:0000256" key="11">
    <source>
        <dbReference type="ARBA" id="ARBA00023212"/>
    </source>
</evidence>
<dbReference type="InterPro" id="IPR027417">
    <property type="entry name" value="P-loop_NTPase"/>
</dbReference>
<sequence>MSRDERGSSVGRSDNMPFHIARSNISNSRYAKVMRTEKEEKGTNIQVVVRCRGRTQKEIAEKIPVIVDAVTNSQDITVKMTNKTYHFDRVFGQEATQQHMYDEVVSPILQEMLMGYNCTIFAYGQTGTGKTYTMEGNLDDQEGYISRDAGIIPRTLYNLFDALDQEDAEYAVRMSSIELYNEELKDLLNPDDDRPKLRIFEDPNGSGVIVQGLEESLINSAEDGIRTVQIASRNRRIAATKCNEKSSRSHCVYTLTVHIKETLADGEELLKVGKLNLVDLAGSENIGRSGAENARAREAGLINQSLLTLGRVINHLVEHSIHVPYRESKLTRLLRDSLGGRTKTCIIATISTAKIHYEEIMSTLDYASRAKNIRNKPEVNQRMTKKELIKEYIHEIERLKSDLQATREKNGVFMSSDSYRLLLDENQSKKDQVEEITKEIEVFKDSVQRLTKEVEQKAKLLIGKQKELREVNDKLQETTKWLQKVQDEHEKTKSSLAEQIVLRKYHEEYGDKLQSLATKTISTLQNTVQDNKGLFKKLDRQQSVQDENRAVLQAFKGDFDMKAQSIFDEMLQFKSLIDNMQSELQEKAKDHATGLQKSLSTINHGVENRLKALENDTDRLHNLAKEGGAAQTGLYDVLMSLQKDIEQSTRKTKEVAKQEADAFMKVTNTALQKFYDQLTAKQSLLSDMLAVYVNGMKRASSEQLEHLEQMRTRFASGLENEKTFIQMKEDELKQIVETQQENRSKAKKQLMHDISLLLAEYDSEHHHSLQQSMHDVQTSLHSNAAMLGDLHYDHEQQVEQLVKAEKSKMQAVEEHRSKVVGQIDSFANFKRDIEDLGVEQNDYHDRMQALRDELSEKLSLVNEKLGSSVQAARSKQDQVLNVHAEEISKMQRTNLSVRTGVSSRVSDIISQSNEQVQSINGWVEDNKEVTEKHRLRADNHIEQLQNEVKVLLRSKVKNDISTGATPTRKNYRIPASLTPRLSNEDMIRRLQSTNAETDESKLLLIPSPEKVEEEYSAKPVSQIELPKSVSKSEPKYSSGLVTIKQEKDTVYTSDIQQYPASITAKYQSMRTMPHTIATVSADKSRTVSSEVGNNESALKDKTNGNKLNIGQADSKLLKRRLPNDVTDNLYKRRRAAESNFWRK</sequence>
<feature type="region of interest" description="Disordered" evidence="16">
    <location>
        <begin position="1086"/>
        <end position="1111"/>
    </location>
</feature>
<keyword evidence="8 14" id="KW-0067">ATP-binding</keyword>
<dbReference type="SMART" id="SM00129">
    <property type="entry name" value="KISc"/>
    <property type="match status" value="1"/>
</dbReference>
<evidence type="ECO:0000313" key="18">
    <source>
        <dbReference type="EMBL" id="KAG2176238.1"/>
    </source>
</evidence>
<keyword evidence="10 14" id="KW-0505">Motor protein</keyword>
<dbReference type="InterPro" id="IPR019821">
    <property type="entry name" value="Kinesin_motor_CS"/>
</dbReference>
<dbReference type="PANTHER" id="PTHR47970">
    <property type="entry name" value="KINESIN-LIKE PROTEIN KIF11"/>
    <property type="match status" value="1"/>
</dbReference>
<keyword evidence="3" id="KW-0597">Phosphoprotein</keyword>
<dbReference type="Pfam" id="PF00225">
    <property type="entry name" value="Kinesin"/>
    <property type="match status" value="1"/>
</dbReference>
<evidence type="ECO:0000256" key="12">
    <source>
        <dbReference type="ARBA" id="ARBA00023306"/>
    </source>
</evidence>
<evidence type="ECO:0000256" key="9">
    <source>
        <dbReference type="ARBA" id="ARBA00023054"/>
    </source>
</evidence>
<dbReference type="GO" id="GO:0005634">
    <property type="term" value="C:nucleus"/>
    <property type="evidence" value="ECO:0007669"/>
    <property type="project" value="TreeGrafter"/>
</dbReference>
<feature type="coiled-coil region" evidence="15">
    <location>
        <begin position="927"/>
        <end position="954"/>
    </location>
</feature>
<evidence type="ECO:0000256" key="4">
    <source>
        <dbReference type="ARBA" id="ARBA00022618"/>
    </source>
</evidence>
<evidence type="ECO:0000259" key="17">
    <source>
        <dbReference type="PROSITE" id="PS50067"/>
    </source>
</evidence>
<feature type="domain" description="Kinesin motor" evidence="17">
    <location>
        <begin position="44"/>
        <end position="373"/>
    </location>
</feature>